<gene>
    <name evidence="2" type="ORF">PCAR9_P0114</name>
    <name evidence="1" type="ORF">PCARR_a3478</name>
</gene>
<dbReference type="AlphaFoldDB" id="A0A2K4XG60"/>
<geneLocation type="plasmid" evidence="3">
    <name>pcar9p</name>
</geneLocation>
<dbReference type="EMBL" id="LT965930">
    <property type="protein sequence ID" value="SOU43306.1"/>
    <property type="molecule type" value="Genomic_DNA"/>
</dbReference>
<organism evidence="2 3">
    <name type="scientific">Pseudoalteromonas carrageenovora IAM 12662</name>
    <dbReference type="NCBI Taxonomy" id="1314868"/>
    <lineage>
        <taxon>Bacteria</taxon>
        <taxon>Pseudomonadati</taxon>
        <taxon>Pseudomonadota</taxon>
        <taxon>Gammaproteobacteria</taxon>
        <taxon>Alteromonadales</taxon>
        <taxon>Pseudoalteromonadaceae</taxon>
        <taxon>Pseudoalteromonas</taxon>
    </lineage>
</organism>
<dbReference type="OrthoDB" id="6312605at2"/>
<dbReference type="EMBL" id="AQGW01000016">
    <property type="protein sequence ID" value="MBE0381678.1"/>
    <property type="molecule type" value="Genomic_DNA"/>
</dbReference>
<evidence type="ECO:0000313" key="3">
    <source>
        <dbReference type="Proteomes" id="UP000238288"/>
    </source>
</evidence>
<geneLocation type="plasmid" evidence="2">
    <name>PCAR9p</name>
</geneLocation>
<evidence type="ECO:0000313" key="2">
    <source>
        <dbReference type="EMBL" id="SOU43306.1"/>
    </source>
</evidence>
<keyword evidence="4" id="KW-1185">Reference proteome</keyword>
<reference evidence="2 3" key="2">
    <citation type="submission" date="2017-11" db="EMBL/GenBank/DDBJ databases">
        <authorList>
            <person name="Han C.G."/>
        </authorList>
    </citation>
    <scope>NUCLEOTIDE SEQUENCE [LARGE SCALE GENOMIC DNA]</scope>
    <source>
        <strain evidence="3">ATCC 43555</strain>
        <strain evidence="2">ATCC43555</strain>
        <plasmid evidence="3">Plasmid pcar9p</plasmid>
    </source>
</reference>
<accession>A0A2K4XG60</accession>
<sequence>MNYLFSAIEPSYVHKDLFGAGAIFDVETGQQGWDEIQNIKVGDKAAVINSKRNIPVLYEVTKIEKLDRQFVVFGKIVERIDMHYEKFIRQNQITNSRISPSHQMRQGFNVAVWE</sequence>
<evidence type="ECO:0000313" key="1">
    <source>
        <dbReference type="EMBL" id="MBE0381678.1"/>
    </source>
</evidence>
<evidence type="ECO:0000313" key="4">
    <source>
        <dbReference type="Proteomes" id="UP000615003"/>
    </source>
</evidence>
<keyword evidence="2" id="KW-0614">Plasmid</keyword>
<proteinExistence type="predicted"/>
<reference evidence="1 4" key="1">
    <citation type="submission" date="2015-06" db="EMBL/GenBank/DDBJ databases">
        <title>Genome sequence of Pseudoalteromonas carrageenovora.</title>
        <authorList>
            <person name="Xie B.-B."/>
            <person name="Rong J.-C."/>
            <person name="Qin Q.-L."/>
            <person name="Zhang Y.-Z."/>
        </authorList>
    </citation>
    <scope>NUCLEOTIDE SEQUENCE [LARGE SCALE GENOMIC DNA]</scope>
    <source>
        <strain evidence="1 4">IAM 12662</strain>
    </source>
</reference>
<name>A0A2K4XG60_PSEVC</name>
<dbReference type="Proteomes" id="UP000615003">
    <property type="component" value="Unassembled WGS sequence"/>
</dbReference>
<dbReference type="RefSeq" id="WP_104644281.1">
    <property type="nucleotide sequence ID" value="NZ_AQGW01000016.1"/>
</dbReference>
<dbReference type="GeneID" id="93665998"/>
<dbReference type="Proteomes" id="UP000238288">
    <property type="component" value="Plasmid PCAR9p"/>
</dbReference>
<protein>
    <submittedName>
        <fullName evidence="2">Uncharacterized protein</fullName>
    </submittedName>
</protein>